<dbReference type="SUPFAM" id="SSF47741">
    <property type="entry name" value="CO dehydrogenase ISP C-domain like"/>
    <property type="match status" value="1"/>
</dbReference>
<dbReference type="GO" id="GO:0016491">
    <property type="term" value="F:oxidoreductase activity"/>
    <property type="evidence" value="ECO:0007669"/>
    <property type="project" value="UniProtKB-KW"/>
</dbReference>
<dbReference type="RefSeq" id="WP_257636353.1">
    <property type="nucleotide sequence ID" value="NZ_JANIIC010000121.1"/>
</dbReference>
<organism evidence="8 9">
    <name type="scientific">Streptomyces malaysiensis subsp. samsunensis</name>
    <dbReference type="NCBI Taxonomy" id="459658"/>
    <lineage>
        <taxon>Bacteria</taxon>
        <taxon>Bacillati</taxon>
        <taxon>Actinomycetota</taxon>
        <taxon>Actinomycetes</taxon>
        <taxon>Kitasatosporales</taxon>
        <taxon>Streptomycetaceae</taxon>
        <taxon>Streptomyces</taxon>
        <taxon>Streptomyces violaceusniger group</taxon>
    </lineage>
</organism>
<evidence type="ECO:0000313" key="8">
    <source>
        <dbReference type="EMBL" id="MCQ8836299.1"/>
    </source>
</evidence>
<dbReference type="InterPro" id="IPR036884">
    <property type="entry name" value="2Fe-2S-bd_dom_sf"/>
</dbReference>
<dbReference type="PROSITE" id="PS51085">
    <property type="entry name" value="2FE2S_FER_2"/>
    <property type="match status" value="1"/>
</dbReference>
<dbReference type="PANTHER" id="PTHR44379">
    <property type="entry name" value="OXIDOREDUCTASE WITH IRON-SULFUR SUBUNIT"/>
    <property type="match status" value="1"/>
</dbReference>
<evidence type="ECO:0000256" key="3">
    <source>
        <dbReference type="ARBA" id="ARBA00023002"/>
    </source>
</evidence>
<dbReference type="GO" id="GO:0046872">
    <property type="term" value="F:metal ion binding"/>
    <property type="evidence" value="ECO:0007669"/>
    <property type="project" value="UniProtKB-KW"/>
</dbReference>
<evidence type="ECO:0000256" key="4">
    <source>
        <dbReference type="ARBA" id="ARBA00023004"/>
    </source>
</evidence>
<dbReference type="Gene3D" id="3.10.20.30">
    <property type="match status" value="1"/>
</dbReference>
<dbReference type="FunFam" id="3.10.20.30:FF:000020">
    <property type="entry name" value="Xanthine dehydrogenase iron-sulfur subunit"/>
    <property type="match status" value="1"/>
</dbReference>
<dbReference type="SUPFAM" id="SSF54292">
    <property type="entry name" value="2Fe-2S ferredoxin-like"/>
    <property type="match status" value="1"/>
</dbReference>
<keyword evidence="5" id="KW-0411">Iron-sulfur</keyword>
<dbReference type="Gene3D" id="1.10.150.120">
    <property type="entry name" value="[2Fe-2S]-binding domain"/>
    <property type="match status" value="1"/>
</dbReference>
<keyword evidence="4" id="KW-0408">Iron</keyword>
<proteinExistence type="predicted"/>
<dbReference type="Pfam" id="PF01799">
    <property type="entry name" value="Fer2_2"/>
    <property type="match status" value="1"/>
</dbReference>
<keyword evidence="3" id="KW-0560">Oxidoreductase</keyword>
<dbReference type="InterPro" id="IPR012675">
    <property type="entry name" value="Beta-grasp_dom_sf"/>
</dbReference>
<dbReference type="InterPro" id="IPR006058">
    <property type="entry name" value="2Fe2S_fd_BS"/>
</dbReference>
<keyword evidence="9" id="KW-1185">Reference proteome</keyword>
<dbReference type="Pfam" id="PF00111">
    <property type="entry name" value="Fer2"/>
    <property type="match status" value="1"/>
</dbReference>
<dbReference type="InterPro" id="IPR001041">
    <property type="entry name" value="2Fe-2S_ferredoxin-type"/>
</dbReference>
<evidence type="ECO:0000313" key="9">
    <source>
        <dbReference type="Proteomes" id="UP001142400"/>
    </source>
</evidence>
<feature type="domain" description="2Fe-2S ferredoxin-type" evidence="7">
    <location>
        <begin position="3"/>
        <end position="79"/>
    </location>
</feature>
<dbReference type="InterPro" id="IPR002888">
    <property type="entry name" value="2Fe-2S-bd"/>
</dbReference>
<gene>
    <name evidence="8" type="ORF">NQU54_46720</name>
</gene>
<dbReference type="PROSITE" id="PS00197">
    <property type="entry name" value="2FE2S_FER_1"/>
    <property type="match status" value="1"/>
</dbReference>
<name>A0A9X2MAQ7_STRMQ</name>
<keyword evidence="1" id="KW-0001">2Fe-2S</keyword>
<evidence type="ECO:0000256" key="1">
    <source>
        <dbReference type="ARBA" id="ARBA00022714"/>
    </source>
</evidence>
<dbReference type="GO" id="GO:0051537">
    <property type="term" value="F:2 iron, 2 sulfur cluster binding"/>
    <property type="evidence" value="ECO:0007669"/>
    <property type="project" value="UniProtKB-KW"/>
</dbReference>
<dbReference type="EMBL" id="JANIIC010000121">
    <property type="protein sequence ID" value="MCQ8836299.1"/>
    <property type="molecule type" value="Genomic_DNA"/>
</dbReference>
<dbReference type="Proteomes" id="UP001142400">
    <property type="component" value="Unassembled WGS sequence"/>
</dbReference>
<dbReference type="InterPro" id="IPR036010">
    <property type="entry name" value="2Fe-2S_ferredoxin-like_sf"/>
</dbReference>
<evidence type="ECO:0000259" key="7">
    <source>
        <dbReference type="PROSITE" id="PS51085"/>
    </source>
</evidence>
<evidence type="ECO:0000256" key="2">
    <source>
        <dbReference type="ARBA" id="ARBA00022723"/>
    </source>
</evidence>
<protein>
    <submittedName>
        <fullName evidence="8">(2Fe-2S)-binding protein</fullName>
    </submittedName>
</protein>
<dbReference type="AlphaFoldDB" id="A0A9X2MAQ7"/>
<reference evidence="8" key="1">
    <citation type="submission" date="2022-06" db="EMBL/GenBank/DDBJ databases">
        <title>WGS of actinobacteria.</title>
        <authorList>
            <person name="Thawai C."/>
        </authorList>
    </citation>
    <scope>NUCLEOTIDE SEQUENCE</scope>
    <source>
        <strain evidence="8">DSM 42010</strain>
    </source>
</reference>
<keyword evidence="2" id="KW-0479">Metal-binding</keyword>
<dbReference type="CDD" id="cd00207">
    <property type="entry name" value="fer2"/>
    <property type="match status" value="1"/>
</dbReference>
<dbReference type="InterPro" id="IPR051452">
    <property type="entry name" value="Diverse_Oxidoreductases"/>
</dbReference>
<evidence type="ECO:0000256" key="6">
    <source>
        <dbReference type="ARBA" id="ARBA00060707"/>
    </source>
</evidence>
<sequence>MSVPISTIVNGQSIDLAVDPRSTLVDLLREQLGLTGTHVGCRTASCGACTVVLDGNTVKSCCVLAAEADGRSVQTIEGHVDGERRARPGELDDVQEAFVQVQGMQCGFCTPGMVLSVRALLAANPDPTDQEAKAAIAGNLCRCTGYVNILRAIRRVADERAHAKESTDV</sequence>
<comment type="pathway">
    <text evidence="6">Alkaloid degradation; nicotine degradation.</text>
</comment>
<accession>A0A9X2MAQ7</accession>
<evidence type="ECO:0000256" key="5">
    <source>
        <dbReference type="ARBA" id="ARBA00023014"/>
    </source>
</evidence>
<dbReference type="PANTHER" id="PTHR44379:SF5">
    <property type="entry name" value="OXIDOREDUCTASE WITH IRON-SULFUR SUBUNIT"/>
    <property type="match status" value="1"/>
</dbReference>
<comment type="caution">
    <text evidence="8">The sequence shown here is derived from an EMBL/GenBank/DDBJ whole genome shotgun (WGS) entry which is preliminary data.</text>
</comment>